<dbReference type="InterPro" id="IPR019644">
    <property type="entry name" value="DUF2508"/>
</dbReference>
<name>A0A2V1MWY4_9LACO</name>
<reference evidence="1 2" key="1">
    <citation type="journal article" date="2018" name="Int. J. Syst. Evol. Microbiol.">
        <title>Lactobacillus bambusae sp. nov., isolated from a traditional fermented Ma-bamboo shoots of Taiwan.</title>
        <authorList>
            <person name="Wang L.-T."/>
        </authorList>
    </citation>
    <scope>NUCLEOTIDE SEQUENCE [LARGE SCALE GENOMIC DNA]</scope>
    <source>
        <strain evidence="1 2">BS-W1</strain>
    </source>
</reference>
<dbReference type="AlphaFoldDB" id="A0A2V1MWY4"/>
<sequence>MFGRNREAKLRREYDDMLIDAIDNVKMEWDQAKQTENAIADHDAQILAQTLLQRDKYLYLYREARRRHAHGDHIQSSVYSS</sequence>
<organism evidence="1 2">
    <name type="scientific">Levilactobacillus bambusae</name>
    <dbReference type="NCBI Taxonomy" id="2024736"/>
    <lineage>
        <taxon>Bacteria</taxon>
        <taxon>Bacillati</taxon>
        <taxon>Bacillota</taxon>
        <taxon>Bacilli</taxon>
        <taxon>Lactobacillales</taxon>
        <taxon>Lactobacillaceae</taxon>
        <taxon>Levilactobacillus</taxon>
    </lineage>
</organism>
<keyword evidence="2" id="KW-1185">Reference proteome</keyword>
<dbReference type="OrthoDB" id="2167041at2"/>
<dbReference type="EMBL" id="QCXQ01000006">
    <property type="protein sequence ID" value="PWF99391.1"/>
    <property type="molecule type" value="Genomic_DNA"/>
</dbReference>
<dbReference type="RefSeq" id="WP_109250849.1">
    <property type="nucleotide sequence ID" value="NZ_QCXQ01000006.1"/>
</dbReference>
<accession>A0A2V1MWY4</accession>
<gene>
    <name evidence="1" type="ORF">DCM90_08025</name>
</gene>
<dbReference type="Pfam" id="PF10704">
    <property type="entry name" value="DUF2508"/>
    <property type="match status" value="1"/>
</dbReference>
<dbReference type="Proteomes" id="UP000245080">
    <property type="component" value="Unassembled WGS sequence"/>
</dbReference>
<evidence type="ECO:0000313" key="2">
    <source>
        <dbReference type="Proteomes" id="UP000245080"/>
    </source>
</evidence>
<proteinExistence type="predicted"/>
<protein>
    <submittedName>
        <fullName evidence="1">DUF2508 domain-containing protein</fullName>
    </submittedName>
</protein>
<comment type="caution">
    <text evidence="1">The sequence shown here is derived from an EMBL/GenBank/DDBJ whole genome shotgun (WGS) entry which is preliminary data.</text>
</comment>
<evidence type="ECO:0000313" key="1">
    <source>
        <dbReference type="EMBL" id="PWF99391.1"/>
    </source>
</evidence>